<dbReference type="GO" id="GO:0004089">
    <property type="term" value="F:carbonate dehydratase activity"/>
    <property type="evidence" value="ECO:0007669"/>
    <property type="project" value="UniProtKB-EC"/>
</dbReference>
<evidence type="ECO:0000313" key="7">
    <source>
        <dbReference type="EMBL" id="QKG83282.1"/>
    </source>
</evidence>
<dbReference type="RefSeq" id="WP_173219730.1">
    <property type="nucleotide sequence ID" value="NZ_CP048104.1"/>
</dbReference>
<dbReference type="CDD" id="cd03379">
    <property type="entry name" value="beta_CA_cladeD"/>
    <property type="match status" value="1"/>
</dbReference>
<dbReference type="EC" id="4.2.1.1" evidence="2"/>
<dbReference type="SUPFAM" id="SSF53056">
    <property type="entry name" value="beta-carbonic anhydrase, cab"/>
    <property type="match status" value="1"/>
</dbReference>
<dbReference type="InterPro" id="IPR001765">
    <property type="entry name" value="Carbonic_anhydrase"/>
</dbReference>
<keyword evidence="8" id="KW-1185">Reference proteome</keyword>
<dbReference type="KEGG" id="kpul:GXN76_01575"/>
<organism evidence="7 8">
    <name type="scientific">Kroppenstedtia pulmonis</name>
    <dbReference type="NCBI Taxonomy" id="1380685"/>
    <lineage>
        <taxon>Bacteria</taxon>
        <taxon>Bacillati</taxon>
        <taxon>Bacillota</taxon>
        <taxon>Bacilli</taxon>
        <taxon>Bacillales</taxon>
        <taxon>Thermoactinomycetaceae</taxon>
        <taxon>Kroppenstedtia</taxon>
    </lineage>
</organism>
<evidence type="ECO:0000256" key="1">
    <source>
        <dbReference type="ARBA" id="ARBA00006217"/>
    </source>
</evidence>
<dbReference type="GO" id="GO:0008270">
    <property type="term" value="F:zinc ion binding"/>
    <property type="evidence" value="ECO:0007669"/>
    <property type="project" value="InterPro"/>
</dbReference>
<accession>A0A7D3XP32</accession>
<name>A0A7D3XP32_9BACL</name>
<dbReference type="Proteomes" id="UP000503088">
    <property type="component" value="Chromosome"/>
</dbReference>
<proteinExistence type="inferred from homology"/>
<reference evidence="7 8" key="1">
    <citation type="submission" date="2020-01" db="EMBL/GenBank/DDBJ databases">
        <authorList>
            <person name="Gulvik C.A."/>
            <person name="Batra D.G."/>
        </authorList>
    </citation>
    <scope>NUCLEOTIDE SEQUENCE [LARGE SCALE GENOMIC DNA]</scope>
    <source>
        <strain evidence="7 8">W9323</strain>
    </source>
</reference>
<dbReference type="AlphaFoldDB" id="A0A7D3XP32"/>
<dbReference type="PANTHER" id="PTHR43175">
    <property type="entry name" value="CARBONIC ANHYDRASE"/>
    <property type="match status" value="1"/>
</dbReference>
<evidence type="ECO:0000256" key="4">
    <source>
        <dbReference type="ARBA" id="ARBA00022833"/>
    </source>
</evidence>
<comment type="cofactor">
    <cofactor evidence="6">
        <name>Zn(2+)</name>
        <dbReference type="ChEBI" id="CHEBI:29105"/>
    </cofactor>
    <text evidence="6">Binds 1 zinc ion per subunit.</text>
</comment>
<feature type="binding site" evidence="6">
    <location>
        <position position="40"/>
    </location>
    <ligand>
        <name>Zn(2+)</name>
        <dbReference type="ChEBI" id="CHEBI:29105"/>
    </ligand>
</feature>
<feature type="binding site" evidence="6">
    <location>
        <position position="38"/>
    </location>
    <ligand>
        <name>Zn(2+)</name>
        <dbReference type="ChEBI" id="CHEBI:29105"/>
    </ligand>
</feature>
<evidence type="ECO:0000256" key="2">
    <source>
        <dbReference type="ARBA" id="ARBA00012925"/>
    </source>
</evidence>
<dbReference type="InterPro" id="IPR036874">
    <property type="entry name" value="Carbonic_anhydrase_sf"/>
</dbReference>
<feature type="binding site" evidence="6">
    <location>
        <position position="99"/>
    </location>
    <ligand>
        <name>Zn(2+)</name>
        <dbReference type="ChEBI" id="CHEBI:29105"/>
    </ligand>
</feature>
<sequence>MSLLNEIMTHNRIFVDNQQYDPYRTTKFPNKKLVILSCMDTRLNELLPKAMNVRNGDAKIIRNAGAIIKKPFGSIMRSIFVAIYELGANEVCVVGHHGCGMAMLQPTRTVEKMVESGISPAVIDTLKQAGISLEAWLEGFDSVEESVQESVAIIRNHPLLPKGVPVHGLVIHPETGKLDLVTEGYGGLRD</sequence>
<comment type="similarity">
    <text evidence="1">Belongs to the beta-class carbonic anhydrase family.</text>
</comment>
<keyword evidence="4 6" id="KW-0862">Zinc</keyword>
<dbReference type="SMART" id="SM00947">
    <property type="entry name" value="Pro_CA"/>
    <property type="match status" value="1"/>
</dbReference>
<dbReference type="EMBL" id="CP048104">
    <property type="protein sequence ID" value="QKG83282.1"/>
    <property type="molecule type" value="Genomic_DNA"/>
</dbReference>
<dbReference type="Gene3D" id="3.40.1050.10">
    <property type="entry name" value="Carbonic anhydrase"/>
    <property type="match status" value="1"/>
</dbReference>
<protein>
    <recommendedName>
        <fullName evidence="2">carbonic anhydrase</fullName>
        <ecNumber evidence="2">4.2.1.1</ecNumber>
    </recommendedName>
</protein>
<dbReference type="Pfam" id="PF00484">
    <property type="entry name" value="Pro_CA"/>
    <property type="match status" value="1"/>
</dbReference>
<evidence type="ECO:0000256" key="6">
    <source>
        <dbReference type="PIRSR" id="PIRSR601765-1"/>
    </source>
</evidence>
<evidence type="ECO:0000256" key="5">
    <source>
        <dbReference type="ARBA" id="ARBA00048348"/>
    </source>
</evidence>
<evidence type="ECO:0000256" key="3">
    <source>
        <dbReference type="ARBA" id="ARBA00022723"/>
    </source>
</evidence>
<gene>
    <name evidence="7" type="ORF">GXN76_01575</name>
</gene>
<dbReference type="PANTHER" id="PTHR43175:SF3">
    <property type="entry name" value="CARBON DISULFIDE HYDROLASE"/>
    <property type="match status" value="1"/>
</dbReference>
<keyword evidence="3 6" id="KW-0479">Metal-binding</keyword>
<comment type="catalytic activity">
    <reaction evidence="5">
        <text>hydrogencarbonate + H(+) = CO2 + H2O</text>
        <dbReference type="Rhea" id="RHEA:10748"/>
        <dbReference type="ChEBI" id="CHEBI:15377"/>
        <dbReference type="ChEBI" id="CHEBI:15378"/>
        <dbReference type="ChEBI" id="CHEBI:16526"/>
        <dbReference type="ChEBI" id="CHEBI:17544"/>
        <dbReference type="EC" id="4.2.1.1"/>
    </reaction>
</comment>
<feature type="binding site" evidence="6">
    <location>
        <position position="96"/>
    </location>
    <ligand>
        <name>Zn(2+)</name>
        <dbReference type="ChEBI" id="CHEBI:29105"/>
    </ligand>
</feature>
<evidence type="ECO:0000313" key="8">
    <source>
        <dbReference type="Proteomes" id="UP000503088"/>
    </source>
</evidence>